<evidence type="ECO:0000313" key="2">
    <source>
        <dbReference type="EMBL" id="MVU76970.1"/>
    </source>
</evidence>
<evidence type="ECO:0008006" key="4">
    <source>
        <dbReference type="Google" id="ProtNLM"/>
    </source>
</evidence>
<accession>A0A7K1URJ8</accession>
<sequence length="299" mass="32211">MELSPILEAANRLVVVSPHFDDAVLSVGGLIAARAGRGQVVEVLTVFSAAGTAAEGGRRQKAFSDYASRVGEDDRALSVLGARPRRLGLFERLFRDPPPRGPLSLFRTSEDLARGAYAETVRRAIARLLDSGDTVVLAPLGIGNHVDHVIVAVGALWTVRDRADPGPGARILFYEDFNAMSEHNRRRHPVSRLRPFPYRSAPGWASPRTGVELEAMSLLARGPDATALAEVPVGRGSWSMSAFPVGSVEGLKLRAVGEYRTQTKALGGESGVREILRRAHAVRGGEPIWRFQPNATGTP</sequence>
<dbReference type="Gene3D" id="3.40.50.10320">
    <property type="entry name" value="LmbE-like"/>
    <property type="match status" value="1"/>
</dbReference>
<organism evidence="2 3">
    <name type="scientific">Nocardia terrae</name>
    <dbReference type="NCBI Taxonomy" id="2675851"/>
    <lineage>
        <taxon>Bacteria</taxon>
        <taxon>Bacillati</taxon>
        <taxon>Actinomycetota</taxon>
        <taxon>Actinomycetes</taxon>
        <taxon>Mycobacteriales</taxon>
        <taxon>Nocardiaceae</taxon>
        <taxon>Nocardia</taxon>
    </lineage>
</organism>
<dbReference type="EMBL" id="WRPP01000001">
    <property type="protein sequence ID" value="MVU76970.1"/>
    <property type="molecule type" value="Genomic_DNA"/>
</dbReference>
<dbReference type="Proteomes" id="UP000466794">
    <property type="component" value="Unassembled WGS sequence"/>
</dbReference>
<dbReference type="InterPro" id="IPR024078">
    <property type="entry name" value="LmbE-like_dom_sf"/>
</dbReference>
<evidence type="ECO:0000256" key="1">
    <source>
        <dbReference type="ARBA" id="ARBA00022833"/>
    </source>
</evidence>
<name>A0A7K1URJ8_9NOCA</name>
<comment type="caution">
    <text evidence="2">The sequence shown here is derived from an EMBL/GenBank/DDBJ whole genome shotgun (WGS) entry which is preliminary data.</text>
</comment>
<reference evidence="2 3" key="1">
    <citation type="submission" date="2019-12" db="EMBL/GenBank/DDBJ databases">
        <title>Nocardia sp. nov. ET3-3 isolated from soil.</title>
        <authorList>
            <person name="Kanchanasin P."/>
            <person name="Tanasupawat S."/>
            <person name="Yuki M."/>
            <person name="Kudo T."/>
        </authorList>
    </citation>
    <scope>NUCLEOTIDE SEQUENCE [LARGE SCALE GENOMIC DNA]</scope>
    <source>
        <strain evidence="2 3">ET3-3</strain>
    </source>
</reference>
<dbReference type="GO" id="GO:0016137">
    <property type="term" value="P:glycoside metabolic process"/>
    <property type="evidence" value="ECO:0007669"/>
    <property type="project" value="UniProtKB-ARBA"/>
</dbReference>
<dbReference type="AlphaFoldDB" id="A0A7K1URJ8"/>
<dbReference type="RefSeq" id="WP_157355788.1">
    <property type="nucleotide sequence ID" value="NZ_WRPP01000001.1"/>
</dbReference>
<dbReference type="Pfam" id="PF02585">
    <property type="entry name" value="PIG-L"/>
    <property type="match status" value="1"/>
</dbReference>
<keyword evidence="1" id="KW-0862">Zinc</keyword>
<dbReference type="InterPro" id="IPR003737">
    <property type="entry name" value="GlcNAc_PI_deacetylase-related"/>
</dbReference>
<gene>
    <name evidence="2" type="ORF">GPX89_06885</name>
</gene>
<keyword evidence="3" id="KW-1185">Reference proteome</keyword>
<protein>
    <recommendedName>
        <fullName evidence="4">PIG-L family deacetylase</fullName>
    </recommendedName>
</protein>
<dbReference type="SUPFAM" id="SSF102588">
    <property type="entry name" value="LmbE-like"/>
    <property type="match status" value="1"/>
</dbReference>
<evidence type="ECO:0000313" key="3">
    <source>
        <dbReference type="Proteomes" id="UP000466794"/>
    </source>
</evidence>
<proteinExistence type="predicted"/>